<dbReference type="PANTHER" id="PTHR42648:SF31">
    <property type="entry name" value="RNA-DIRECTED DNA POLYMERASE"/>
    <property type="match status" value="1"/>
</dbReference>
<feature type="domain" description="Integrase catalytic" evidence="4">
    <location>
        <begin position="1"/>
        <end position="182"/>
    </location>
</feature>
<evidence type="ECO:0000259" key="4">
    <source>
        <dbReference type="PROSITE" id="PS50994"/>
    </source>
</evidence>
<dbReference type="InterPro" id="IPR012337">
    <property type="entry name" value="RNaseH-like_sf"/>
</dbReference>
<protein>
    <submittedName>
        <fullName evidence="5">Retrovirus-related Pol polyprotein from transposon RE2</fullName>
    </submittedName>
</protein>
<dbReference type="Pfam" id="PF00665">
    <property type="entry name" value="rve"/>
    <property type="match status" value="1"/>
</dbReference>
<comment type="caution">
    <text evidence="5">The sequence shown here is derived from an EMBL/GenBank/DDBJ whole genome shotgun (WGS) entry which is preliminary data.</text>
</comment>
<evidence type="ECO:0000256" key="3">
    <source>
        <dbReference type="SAM" id="MobiDB-lite"/>
    </source>
</evidence>
<dbReference type="SUPFAM" id="SSF53098">
    <property type="entry name" value="Ribonuclease H-like"/>
    <property type="match status" value="1"/>
</dbReference>
<keyword evidence="1" id="KW-0479">Metal-binding</keyword>
<feature type="compositionally biased region" description="Polar residues" evidence="3">
    <location>
        <begin position="177"/>
        <end position="200"/>
    </location>
</feature>
<sequence length="263" mass="30366">MHKFPFASSAIRTKSTFDLVHMDIWGPYKEPTTFACHYFLTIVDDFSRSTWTFYMKYKSQSLETFQNFCKLVLTQFNKHVKCIRTDNRTKFLSESFQSSLCDSGIIHQRSCAYTRQQNGVVERKHRFLLDIARDVQFLEHFFPFAHDQHPTDSFPLPTIPLTADIDDYILSPPPSENPATQSSPPSSTNTEPRSYRQASSSSQWVDAMNQELKALELNQTWVVVSLPLGKHAIGCKWVYKVKLKDDGSVERYKARLVAKGYTQ</sequence>
<dbReference type="GO" id="GO:0016787">
    <property type="term" value="F:hydrolase activity"/>
    <property type="evidence" value="ECO:0007669"/>
    <property type="project" value="UniProtKB-KW"/>
</dbReference>
<dbReference type="InterPro" id="IPR039537">
    <property type="entry name" value="Retrotran_Ty1/copia-like"/>
</dbReference>
<organism evidence="5">
    <name type="scientific">Sesamum radiatum</name>
    <name type="common">Black benniseed</name>
    <dbReference type="NCBI Taxonomy" id="300843"/>
    <lineage>
        <taxon>Eukaryota</taxon>
        <taxon>Viridiplantae</taxon>
        <taxon>Streptophyta</taxon>
        <taxon>Embryophyta</taxon>
        <taxon>Tracheophyta</taxon>
        <taxon>Spermatophyta</taxon>
        <taxon>Magnoliopsida</taxon>
        <taxon>eudicotyledons</taxon>
        <taxon>Gunneridae</taxon>
        <taxon>Pentapetalae</taxon>
        <taxon>asterids</taxon>
        <taxon>lamiids</taxon>
        <taxon>Lamiales</taxon>
        <taxon>Pedaliaceae</taxon>
        <taxon>Sesamum</taxon>
    </lineage>
</organism>
<reference evidence="5" key="1">
    <citation type="submission" date="2020-06" db="EMBL/GenBank/DDBJ databases">
        <authorList>
            <person name="Li T."/>
            <person name="Hu X."/>
            <person name="Zhang T."/>
            <person name="Song X."/>
            <person name="Zhang H."/>
            <person name="Dai N."/>
            <person name="Sheng W."/>
            <person name="Hou X."/>
            <person name="Wei L."/>
        </authorList>
    </citation>
    <scope>NUCLEOTIDE SEQUENCE</scope>
    <source>
        <strain evidence="5">G02</strain>
        <tissue evidence="5">Leaf</tissue>
    </source>
</reference>
<feature type="non-terminal residue" evidence="5">
    <location>
        <position position="263"/>
    </location>
</feature>
<dbReference type="AlphaFoldDB" id="A0AAW2J5L3"/>
<dbReference type="GO" id="GO:0046872">
    <property type="term" value="F:metal ion binding"/>
    <property type="evidence" value="ECO:0007669"/>
    <property type="project" value="UniProtKB-KW"/>
</dbReference>
<dbReference type="PANTHER" id="PTHR42648">
    <property type="entry name" value="TRANSPOSASE, PUTATIVE-RELATED"/>
    <property type="match status" value="1"/>
</dbReference>
<proteinExistence type="predicted"/>
<evidence type="ECO:0000256" key="2">
    <source>
        <dbReference type="ARBA" id="ARBA00022801"/>
    </source>
</evidence>
<name>A0AAW2J5L3_SESRA</name>
<dbReference type="InterPro" id="IPR013103">
    <property type="entry name" value="RVT_2"/>
</dbReference>
<dbReference type="EMBL" id="JACGWJ010000713">
    <property type="protein sequence ID" value="KAL0289241.1"/>
    <property type="molecule type" value="Genomic_DNA"/>
</dbReference>
<keyword evidence="2" id="KW-0378">Hydrolase</keyword>
<dbReference type="Gene3D" id="3.30.420.10">
    <property type="entry name" value="Ribonuclease H-like superfamily/Ribonuclease H"/>
    <property type="match status" value="1"/>
</dbReference>
<dbReference type="InterPro" id="IPR001584">
    <property type="entry name" value="Integrase_cat-core"/>
</dbReference>
<accession>A0AAW2J5L3</accession>
<dbReference type="Pfam" id="PF07727">
    <property type="entry name" value="RVT_2"/>
    <property type="match status" value="1"/>
</dbReference>
<reference evidence="5" key="2">
    <citation type="journal article" date="2024" name="Plant">
        <title>Genomic evolution and insights into agronomic trait innovations of Sesamum species.</title>
        <authorList>
            <person name="Miao H."/>
            <person name="Wang L."/>
            <person name="Qu L."/>
            <person name="Liu H."/>
            <person name="Sun Y."/>
            <person name="Le M."/>
            <person name="Wang Q."/>
            <person name="Wei S."/>
            <person name="Zheng Y."/>
            <person name="Lin W."/>
            <person name="Duan Y."/>
            <person name="Cao H."/>
            <person name="Xiong S."/>
            <person name="Wang X."/>
            <person name="Wei L."/>
            <person name="Li C."/>
            <person name="Ma Q."/>
            <person name="Ju M."/>
            <person name="Zhao R."/>
            <person name="Li G."/>
            <person name="Mu C."/>
            <person name="Tian Q."/>
            <person name="Mei H."/>
            <person name="Zhang T."/>
            <person name="Gao T."/>
            <person name="Zhang H."/>
        </authorList>
    </citation>
    <scope>NUCLEOTIDE SEQUENCE</scope>
    <source>
        <strain evidence="5">G02</strain>
    </source>
</reference>
<dbReference type="InterPro" id="IPR036397">
    <property type="entry name" value="RNaseH_sf"/>
</dbReference>
<dbReference type="PROSITE" id="PS50994">
    <property type="entry name" value="INTEGRASE"/>
    <property type="match status" value="1"/>
</dbReference>
<dbReference type="GO" id="GO:0015074">
    <property type="term" value="P:DNA integration"/>
    <property type="evidence" value="ECO:0007669"/>
    <property type="project" value="InterPro"/>
</dbReference>
<dbReference type="GO" id="GO:0003676">
    <property type="term" value="F:nucleic acid binding"/>
    <property type="evidence" value="ECO:0007669"/>
    <property type="project" value="InterPro"/>
</dbReference>
<gene>
    <name evidence="5" type="ORF">Sradi_7077000</name>
</gene>
<feature type="region of interest" description="Disordered" evidence="3">
    <location>
        <begin position="170"/>
        <end position="200"/>
    </location>
</feature>
<evidence type="ECO:0000313" key="5">
    <source>
        <dbReference type="EMBL" id="KAL0289241.1"/>
    </source>
</evidence>
<evidence type="ECO:0000256" key="1">
    <source>
        <dbReference type="ARBA" id="ARBA00022723"/>
    </source>
</evidence>